<evidence type="ECO:0000313" key="1">
    <source>
        <dbReference type="EMBL" id="KAJ8422451.1"/>
    </source>
</evidence>
<organism evidence="1 2">
    <name type="scientific">Carnegiea gigantea</name>
    <dbReference type="NCBI Taxonomy" id="171969"/>
    <lineage>
        <taxon>Eukaryota</taxon>
        <taxon>Viridiplantae</taxon>
        <taxon>Streptophyta</taxon>
        <taxon>Embryophyta</taxon>
        <taxon>Tracheophyta</taxon>
        <taxon>Spermatophyta</taxon>
        <taxon>Magnoliopsida</taxon>
        <taxon>eudicotyledons</taxon>
        <taxon>Gunneridae</taxon>
        <taxon>Pentapetalae</taxon>
        <taxon>Caryophyllales</taxon>
        <taxon>Cactineae</taxon>
        <taxon>Cactaceae</taxon>
        <taxon>Cactoideae</taxon>
        <taxon>Echinocereeae</taxon>
        <taxon>Carnegiea</taxon>
    </lineage>
</organism>
<protein>
    <submittedName>
        <fullName evidence="1">Uncharacterized protein</fullName>
    </submittedName>
</protein>
<name>A0A9Q1JJF7_9CARY</name>
<reference evidence="1" key="1">
    <citation type="submission" date="2022-04" db="EMBL/GenBank/DDBJ databases">
        <title>Carnegiea gigantea Genome sequencing and assembly v2.</title>
        <authorList>
            <person name="Copetti D."/>
            <person name="Sanderson M.J."/>
            <person name="Burquez A."/>
            <person name="Wojciechowski M.F."/>
        </authorList>
    </citation>
    <scope>NUCLEOTIDE SEQUENCE</scope>
    <source>
        <strain evidence="1">SGP5-SGP5p</strain>
        <tissue evidence="1">Aerial part</tissue>
    </source>
</reference>
<keyword evidence="2" id="KW-1185">Reference proteome</keyword>
<gene>
    <name evidence="1" type="ORF">Cgig2_002965</name>
</gene>
<dbReference type="EMBL" id="JAKOGI010002251">
    <property type="protein sequence ID" value="KAJ8422451.1"/>
    <property type="molecule type" value="Genomic_DNA"/>
</dbReference>
<dbReference type="AlphaFoldDB" id="A0A9Q1JJF7"/>
<accession>A0A9Q1JJF7</accession>
<evidence type="ECO:0000313" key="2">
    <source>
        <dbReference type="Proteomes" id="UP001153076"/>
    </source>
</evidence>
<sequence length="182" mass="20094">MHETKCPCRAREATQHNLCGCQFVLVQNLFSHQVKRKSETIVESHAINCYTFDGWLIHGCICLLVCTLQAGGIASRGRSSLVDDLRVGKVTAQTILQVRADEELIDAPSEDECLDELSKKKEEEVSPEAELVLVEATSASNFDELVVEQGLPYAPSANNSSGDLMRGVDLVFTILRTWKSII</sequence>
<dbReference type="Proteomes" id="UP001153076">
    <property type="component" value="Unassembled WGS sequence"/>
</dbReference>
<proteinExistence type="predicted"/>
<comment type="caution">
    <text evidence="1">The sequence shown here is derived from an EMBL/GenBank/DDBJ whole genome shotgun (WGS) entry which is preliminary data.</text>
</comment>